<evidence type="ECO:0000256" key="5">
    <source>
        <dbReference type="SAM" id="Phobius"/>
    </source>
</evidence>
<dbReference type="InterPro" id="IPR052994">
    <property type="entry name" value="Tiny_macrocysts_regulators"/>
</dbReference>
<feature type="region of interest" description="Disordered" evidence="4">
    <location>
        <begin position="672"/>
        <end position="727"/>
    </location>
</feature>
<dbReference type="Pfam" id="PF25474">
    <property type="entry name" value="TPR_TmcB"/>
    <property type="match status" value="1"/>
</dbReference>
<accession>A0A5J4X7M9</accession>
<dbReference type="InterPro" id="IPR035938">
    <property type="entry name" value="Hemerythrin-like_sf"/>
</dbReference>
<feature type="transmembrane region" description="Helical" evidence="5">
    <location>
        <begin position="746"/>
        <end position="766"/>
    </location>
</feature>
<feature type="transmembrane region" description="Helical" evidence="5">
    <location>
        <begin position="314"/>
        <end position="339"/>
    </location>
</feature>
<feature type="domain" description="TmcB/TmcC TPR repeats" evidence="6">
    <location>
        <begin position="572"/>
        <end position="672"/>
    </location>
</feature>
<feature type="transmembrane region" description="Helical" evidence="5">
    <location>
        <begin position="232"/>
        <end position="251"/>
    </location>
</feature>
<keyword evidence="2" id="KW-0479">Metal-binding</keyword>
<feature type="compositionally biased region" description="Acidic residues" evidence="4">
    <location>
        <begin position="1066"/>
        <end position="1083"/>
    </location>
</feature>
<keyword evidence="5" id="KW-1133">Transmembrane helix</keyword>
<evidence type="ECO:0000313" key="7">
    <source>
        <dbReference type="EMBL" id="KAA6402862.1"/>
    </source>
</evidence>
<evidence type="ECO:0000256" key="1">
    <source>
        <dbReference type="ARBA" id="ARBA00010587"/>
    </source>
</evidence>
<feature type="compositionally biased region" description="Basic residues" evidence="4">
    <location>
        <begin position="713"/>
        <end position="723"/>
    </location>
</feature>
<name>A0A5J4X7M9_9EUKA</name>
<evidence type="ECO:0000256" key="2">
    <source>
        <dbReference type="ARBA" id="ARBA00022723"/>
    </source>
</evidence>
<reference evidence="7 8" key="1">
    <citation type="submission" date="2019-03" db="EMBL/GenBank/DDBJ databases">
        <title>Single cell metagenomics reveals metabolic interactions within the superorganism composed of flagellate Streblomastix strix and complex community of Bacteroidetes bacteria on its surface.</title>
        <authorList>
            <person name="Treitli S.C."/>
            <person name="Kolisko M."/>
            <person name="Husnik F."/>
            <person name="Keeling P."/>
            <person name="Hampl V."/>
        </authorList>
    </citation>
    <scope>NUCLEOTIDE SEQUENCE [LARGE SCALE GENOMIC DNA]</scope>
    <source>
        <strain evidence="7">ST1C</strain>
    </source>
</reference>
<evidence type="ECO:0000256" key="3">
    <source>
        <dbReference type="ARBA" id="ARBA00023004"/>
    </source>
</evidence>
<dbReference type="Proteomes" id="UP000324800">
    <property type="component" value="Unassembled WGS sequence"/>
</dbReference>
<proteinExistence type="inferred from homology"/>
<evidence type="ECO:0000313" key="8">
    <source>
        <dbReference type="Proteomes" id="UP000324800"/>
    </source>
</evidence>
<feature type="transmembrane region" description="Helical" evidence="5">
    <location>
        <begin position="1128"/>
        <end position="1153"/>
    </location>
</feature>
<feature type="transmembrane region" description="Helical" evidence="5">
    <location>
        <begin position="103"/>
        <end position="128"/>
    </location>
</feature>
<feature type="compositionally biased region" description="Acidic residues" evidence="4">
    <location>
        <begin position="1094"/>
        <end position="1105"/>
    </location>
</feature>
<sequence>MSSDISEENKSVSRSVSSESSQGNVIAVAKFNQFDEILFTFLLTFYKEQRLGPIFQLLELIITVLQCITVTFQRNDWPMSGQFYQIFEDVFRWLTFSISWNNITFMLVMTILFGAFAVGVIVVIIICVLINKKGTMQIPIIGNVLNIIVSLLTGIFYLPAVNVFFGSFNCIGKAGTSSFTIGIKCEGSEDLIILIFGMLLFVFYFCFTFMIRLFIYQLEAKKGGPFTLQTGVYPCIVQVLTTLLPIVGIILRSQQAAIAGIGIVISFLLTIYPIGLQPYFSPWGNTIWASAMSIMGITFIVGLLCSFLDTTQTWVSVFIWILFIILVIVIPLIISVLTYKRARSLWAMREDEEVPEIKSKKNPLIILSNTQQQQAYPTQSQTPQIASSVNKNPHVIQNRSVNVNEPTPNTNASQSLNIPVSNKFTPETQPLLYQQAIPDQLHFFAFGQDKNQAQVTHLKKAVELPRYKTVFQIQNAIKFLNKPKLRKKHECIVLAEQLTSTGQKKFGSESSMWSTIAIYHSSFSKNNIRLSDALRNVKQNLPNILERWMVFAMMHDMENKHTQGSGSNQLGVTFRIRFQKATKEHELSKAFLNQAYMYLSKENIDLDRTMSLLDKAILHERLSREIFEELMKQHPNSISILRGFGALLRDIYRDDETALQMFNEANSIESDMSVIGNDNDNDNRSERMSQRSKGVQSMQSKRDDGKSVSQSTHQKKKKKKKNSNKSSLTIDLSEDKSNLIPGFLELIILCMAIITVCLLISFIFAINTFSQSQQTVEAINDCTQIMVQAYDVFMFCKYFGLREDSTAGKLDLSEVTFIPSMDQIKNITQTTAVKMGQTLQDAYMLTVDSSIFANWEQEFINQTLGNYIPDSTGVSIIDIDWQQKGNMIDILTTIANIADDISSSYWDSNLDRFKNLLFYMRANIPVTVIEVSKQIGIEYCNSAQKKAIVSVIISIVLGVVALVVPLIVNIIQFVYTIRKLKRERYTVFFALAKAPKSEYLNLKKRLDDVEKDDEAETQSLHTETDTHHFDHDKSKEGINDDQTKDHLKKKDNLQNNDQQNAFIEDNFDEDQSNDENEGLDEQEDKVKGKSQNDQNDEREEGEENDSVEKEELLMKKIKNISSFIPMQFFVRAVIGFVLIMTLPLAFTIISVYASLAAVQLNTAIFITGYRTSLLGSCMLCAINLANTGFIFVPTNFVCTLSTNPMWNDLSHFTDNQKLLQELLSKTLQFLQQINIRLLYGTSSNEAKDVTGDSLIDGITSIRTIKSNSETQLVQYGDRECFEARDGDCDIPNRIYGTTKSFHGFEALFGLFTQSCYELISKEDPYTEVSISTRQIQTMGSLLIYDLKGGCAAYRIAMVDEQTQQMSMLQTTLIIMFIVAILSTLIGFGLLITTRTLLFNVAESSSKMKELDPENDSNERTGMGPAGWKDAYACDSIRIDKQHERVLLYLAGLCGSIDTSMNVNEQMATLMNSEEWMDSIDTQTILHHYNSIHMERTHQNQGIDGQHLGNQDGEGNVQKDVDMSAFMNKSQLKDLVKKQLAIASIVVRTTFSVLNDEEKLIQNYKIAQSHRKAHENQHATIIRKIQSAMLSLAYSSRTKDGYTLIPSTHAQSLIRLYASWLVDHVQKIDRELVTLLIGKAPESELERMVTNVPQELKMPRSYTKFLDSDNASLQDKTLFNRMIKVLKLKQHSTH</sequence>
<gene>
    <name evidence="7" type="ORF">EZS28_001615</name>
</gene>
<dbReference type="EMBL" id="SNRW01000172">
    <property type="protein sequence ID" value="KAA6402862.1"/>
    <property type="molecule type" value="Genomic_DNA"/>
</dbReference>
<feature type="transmembrane region" description="Helical" evidence="5">
    <location>
        <begin position="1372"/>
        <end position="1391"/>
    </location>
</feature>
<protein>
    <recommendedName>
        <fullName evidence="6">TmcB/TmcC TPR repeats domain-containing protein</fullName>
    </recommendedName>
</protein>
<feature type="transmembrane region" description="Helical" evidence="5">
    <location>
        <begin position="191"/>
        <end position="211"/>
    </location>
</feature>
<feature type="region of interest" description="Disordered" evidence="4">
    <location>
        <begin position="1013"/>
        <end position="1043"/>
    </location>
</feature>
<dbReference type="GO" id="GO:0046872">
    <property type="term" value="F:metal ion binding"/>
    <property type="evidence" value="ECO:0007669"/>
    <property type="project" value="UniProtKB-KW"/>
</dbReference>
<feature type="transmembrane region" description="Helical" evidence="5">
    <location>
        <begin position="257"/>
        <end position="275"/>
    </location>
</feature>
<dbReference type="PANTHER" id="PTHR31600">
    <property type="entry name" value="TINY MACROCYSTS PROTEIN B-RELATED"/>
    <property type="match status" value="1"/>
</dbReference>
<feature type="transmembrane region" description="Helical" evidence="5">
    <location>
        <begin position="140"/>
        <end position="158"/>
    </location>
</feature>
<dbReference type="PANTHER" id="PTHR31600:SF2">
    <property type="entry name" value="GAMETE ENRICHED GENE 10 PROTEIN-RELATED"/>
    <property type="match status" value="1"/>
</dbReference>
<comment type="similarity">
    <text evidence="1">Belongs to the hemerythrin family.</text>
</comment>
<dbReference type="SUPFAM" id="SSF47188">
    <property type="entry name" value="Hemerythrin-like"/>
    <property type="match status" value="1"/>
</dbReference>
<feature type="transmembrane region" description="Helical" evidence="5">
    <location>
        <begin position="287"/>
        <end position="308"/>
    </location>
</feature>
<organism evidence="7 8">
    <name type="scientific">Streblomastix strix</name>
    <dbReference type="NCBI Taxonomy" id="222440"/>
    <lineage>
        <taxon>Eukaryota</taxon>
        <taxon>Metamonada</taxon>
        <taxon>Preaxostyla</taxon>
        <taxon>Oxymonadida</taxon>
        <taxon>Streblomastigidae</taxon>
        <taxon>Streblomastix</taxon>
    </lineage>
</organism>
<keyword evidence="5" id="KW-0472">Membrane</keyword>
<evidence type="ECO:0000256" key="4">
    <source>
        <dbReference type="SAM" id="MobiDB-lite"/>
    </source>
</evidence>
<comment type="caution">
    <text evidence="7">The sequence shown here is derived from an EMBL/GenBank/DDBJ whole genome shotgun (WGS) entry which is preliminary data.</text>
</comment>
<feature type="region of interest" description="Disordered" evidence="4">
    <location>
        <begin position="1066"/>
        <end position="1107"/>
    </location>
</feature>
<keyword evidence="5" id="KW-0812">Transmembrane</keyword>
<evidence type="ECO:0000259" key="6">
    <source>
        <dbReference type="Pfam" id="PF25474"/>
    </source>
</evidence>
<feature type="transmembrane region" description="Helical" evidence="5">
    <location>
        <begin position="947"/>
        <end position="975"/>
    </location>
</feature>
<feature type="compositionally biased region" description="Basic and acidic residues" evidence="4">
    <location>
        <begin position="1022"/>
        <end position="1043"/>
    </location>
</feature>
<keyword evidence="3" id="KW-0408">Iron</keyword>
<dbReference type="InterPro" id="IPR057352">
    <property type="entry name" value="TPR_TmcB/C"/>
</dbReference>